<protein>
    <submittedName>
        <fullName evidence="1">Uncharacterized protein</fullName>
    </submittedName>
</protein>
<comment type="caution">
    <text evidence="1">The sequence shown here is derived from an EMBL/GenBank/DDBJ whole genome shotgun (WGS) entry which is preliminary data.</text>
</comment>
<sequence length="201" mass="22969">MASVNMEKDGLLKQLEFFKEKGIKIRSLVTDRHPATRKHMETHEPGIDHFFDIWHISKSVQKKLTAASKRAGCQDLQIWIQTATHHMYWSARAARGDKKLLIDIWLSMHNHVINKHSGHEGTYGRCLHGDMPEPTRPWMDPKYVGKLIKEAMESSKQWRSLAAASKANTVVFPAPMTAAYTRPPKEELVAARMSRFGQSPQ</sequence>
<dbReference type="Proteomes" id="UP000805193">
    <property type="component" value="Unassembled WGS sequence"/>
</dbReference>
<reference evidence="1 2" key="1">
    <citation type="journal article" date="2020" name="Cell">
        <title>Large-Scale Comparative Analyses of Tick Genomes Elucidate Their Genetic Diversity and Vector Capacities.</title>
        <authorList>
            <consortium name="Tick Genome and Microbiome Consortium (TIGMIC)"/>
            <person name="Jia N."/>
            <person name="Wang J."/>
            <person name="Shi W."/>
            <person name="Du L."/>
            <person name="Sun Y."/>
            <person name="Zhan W."/>
            <person name="Jiang J.F."/>
            <person name="Wang Q."/>
            <person name="Zhang B."/>
            <person name="Ji P."/>
            <person name="Bell-Sakyi L."/>
            <person name="Cui X.M."/>
            <person name="Yuan T.T."/>
            <person name="Jiang B.G."/>
            <person name="Yang W.F."/>
            <person name="Lam T.T."/>
            <person name="Chang Q.C."/>
            <person name="Ding S.J."/>
            <person name="Wang X.J."/>
            <person name="Zhu J.G."/>
            <person name="Ruan X.D."/>
            <person name="Zhao L."/>
            <person name="Wei J.T."/>
            <person name="Ye R.Z."/>
            <person name="Que T.C."/>
            <person name="Du C.H."/>
            <person name="Zhou Y.H."/>
            <person name="Cheng J.X."/>
            <person name="Dai P.F."/>
            <person name="Guo W.B."/>
            <person name="Han X.H."/>
            <person name="Huang E.J."/>
            <person name="Li L.F."/>
            <person name="Wei W."/>
            <person name="Gao Y.C."/>
            <person name="Liu J.Z."/>
            <person name="Shao H.Z."/>
            <person name="Wang X."/>
            <person name="Wang C.C."/>
            <person name="Yang T.C."/>
            <person name="Huo Q.B."/>
            <person name="Li W."/>
            <person name="Chen H.Y."/>
            <person name="Chen S.E."/>
            <person name="Zhou L.G."/>
            <person name="Ni X.B."/>
            <person name="Tian J.H."/>
            <person name="Sheng Y."/>
            <person name="Liu T."/>
            <person name="Pan Y.S."/>
            <person name="Xia L.Y."/>
            <person name="Li J."/>
            <person name="Zhao F."/>
            <person name="Cao W.C."/>
        </authorList>
    </citation>
    <scope>NUCLEOTIDE SEQUENCE [LARGE SCALE GENOMIC DNA]</scope>
    <source>
        <strain evidence="1">Iper-2018</strain>
    </source>
</reference>
<evidence type="ECO:0000313" key="2">
    <source>
        <dbReference type="Proteomes" id="UP000805193"/>
    </source>
</evidence>
<gene>
    <name evidence="1" type="ORF">HPB47_026226</name>
</gene>
<organism evidence="1 2">
    <name type="scientific">Ixodes persulcatus</name>
    <name type="common">Taiga tick</name>
    <dbReference type="NCBI Taxonomy" id="34615"/>
    <lineage>
        <taxon>Eukaryota</taxon>
        <taxon>Metazoa</taxon>
        <taxon>Ecdysozoa</taxon>
        <taxon>Arthropoda</taxon>
        <taxon>Chelicerata</taxon>
        <taxon>Arachnida</taxon>
        <taxon>Acari</taxon>
        <taxon>Parasitiformes</taxon>
        <taxon>Ixodida</taxon>
        <taxon>Ixodoidea</taxon>
        <taxon>Ixodidae</taxon>
        <taxon>Ixodinae</taxon>
        <taxon>Ixodes</taxon>
    </lineage>
</organism>
<name>A0AC60Q0H5_IXOPE</name>
<proteinExistence type="predicted"/>
<evidence type="ECO:0000313" key="1">
    <source>
        <dbReference type="EMBL" id="KAG0426666.1"/>
    </source>
</evidence>
<accession>A0AC60Q0H5</accession>
<keyword evidence="2" id="KW-1185">Reference proteome</keyword>
<dbReference type="EMBL" id="JABSTQ010009696">
    <property type="protein sequence ID" value="KAG0426666.1"/>
    <property type="molecule type" value="Genomic_DNA"/>
</dbReference>